<dbReference type="RefSeq" id="WP_206643223.1">
    <property type="nucleotide sequence ID" value="NZ_CP071247.1"/>
</dbReference>
<dbReference type="PROSITE" id="PS51198">
    <property type="entry name" value="UVRD_HELICASE_ATP_BIND"/>
    <property type="match status" value="1"/>
</dbReference>
<evidence type="ECO:0000256" key="9">
    <source>
        <dbReference type="ARBA" id="ARBA00023235"/>
    </source>
</evidence>
<keyword evidence="17" id="KW-1185">Reference proteome</keyword>
<dbReference type="PANTHER" id="PTHR11070:SF2">
    <property type="entry name" value="ATP-DEPENDENT DNA HELICASE SRS2"/>
    <property type="match status" value="1"/>
</dbReference>
<dbReference type="InterPro" id="IPR014017">
    <property type="entry name" value="DNA_helicase_UvrD-like_C"/>
</dbReference>
<feature type="domain" description="UvrD-like helicase ATP-binding" evidence="15">
    <location>
        <begin position="6"/>
        <end position="337"/>
    </location>
</feature>
<reference evidence="16 17" key="1">
    <citation type="submission" date="2021-03" db="EMBL/GenBank/DDBJ databases">
        <title>Genome sequencing of Marinobacter sp. LPB0319.</title>
        <authorList>
            <person name="Kim J."/>
        </authorList>
    </citation>
    <scope>NUCLEOTIDE SEQUENCE [LARGE SCALE GENOMIC DNA]</scope>
    <source>
        <strain evidence="16 17">LPB0319</strain>
    </source>
</reference>
<name>A0ABX7MSB9_9GAMM</name>
<evidence type="ECO:0000259" key="15">
    <source>
        <dbReference type="PROSITE" id="PS51198"/>
    </source>
</evidence>
<dbReference type="InterPro" id="IPR012337">
    <property type="entry name" value="RNaseH-like_sf"/>
</dbReference>
<dbReference type="PANTHER" id="PTHR11070">
    <property type="entry name" value="UVRD / RECB / PCRA DNA HELICASE FAMILY MEMBER"/>
    <property type="match status" value="1"/>
</dbReference>
<dbReference type="CDD" id="cd06127">
    <property type="entry name" value="DEDDh"/>
    <property type="match status" value="1"/>
</dbReference>
<gene>
    <name evidence="16" type="ORF">LPB19_12460</name>
</gene>
<dbReference type="InterPro" id="IPR013520">
    <property type="entry name" value="Ribonucl_H"/>
</dbReference>
<keyword evidence="3 14" id="KW-0547">Nucleotide-binding</keyword>
<dbReference type="InterPro" id="IPR000212">
    <property type="entry name" value="DNA_helicase_UvrD/REP"/>
</dbReference>
<evidence type="ECO:0000256" key="2">
    <source>
        <dbReference type="ARBA" id="ARBA00022722"/>
    </source>
</evidence>
<evidence type="ECO:0000256" key="8">
    <source>
        <dbReference type="ARBA" id="ARBA00023125"/>
    </source>
</evidence>
<evidence type="ECO:0000256" key="10">
    <source>
        <dbReference type="ARBA" id="ARBA00034617"/>
    </source>
</evidence>
<evidence type="ECO:0000256" key="4">
    <source>
        <dbReference type="ARBA" id="ARBA00022801"/>
    </source>
</evidence>
<keyword evidence="7 14" id="KW-0067">ATP-binding</keyword>
<dbReference type="Pfam" id="PF13361">
    <property type="entry name" value="UvrD_C"/>
    <property type="match status" value="1"/>
</dbReference>
<keyword evidence="4 14" id="KW-0378">Hydrolase</keyword>
<evidence type="ECO:0000256" key="3">
    <source>
        <dbReference type="ARBA" id="ARBA00022741"/>
    </source>
</evidence>
<feature type="binding site" evidence="14">
    <location>
        <begin position="27"/>
        <end position="34"/>
    </location>
    <ligand>
        <name>ATP</name>
        <dbReference type="ChEBI" id="CHEBI:30616"/>
    </ligand>
</feature>
<evidence type="ECO:0000256" key="11">
    <source>
        <dbReference type="ARBA" id="ARBA00034808"/>
    </source>
</evidence>
<organism evidence="16 17">
    <name type="scientific">Marinobacter salinisoli</name>
    <dbReference type="NCBI Taxonomy" id="2769486"/>
    <lineage>
        <taxon>Bacteria</taxon>
        <taxon>Pseudomonadati</taxon>
        <taxon>Pseudomonadota</taxon>
        <taxon>Gammaproteobacteria</taxon>
        <taxon>Pseudomonadales</taxon>
        <taxon>Marinobacteraceae</taxon>
        <taxon>Marinobacter</taxon>
    </lineage>
</organism>
<dbReference type="InterPro" id="IPR014016">
    <property type="entry name" value="UvrD-like_ATP-bd"/>
</dbReference>
<keyword evidence="2" id="KW-0540">Nuclease</keyword>
<accession>A0ABX7MSB9</accession>
<evidence type="ECO:0000256" key="12">
    <source>
        <dbReference type="ARBA" id="ARBA00034923"/>
    </source>
</evidence>
<dbReference type="Proteomes" id="UP000663555">
    <property type="component" value="Chromosome"/>
</dbReference>
<evidence type="ECO:0000256" key="5">
    <source>
        <dbReference type="ARBA" id="ARBA00022806"/>
    </source>
</evidence>
<sequence>MEEKTVVFNEAQQSVVDLSDGWHACQAPAGSGKTEILTERVRKALEDGLPPSKMLCITFTNRAARSMIERVTARMGERTKNVFIGNTHAFALRFLEENGCLPRTASLIEASTETTLWKNAHKRTKERLRDLGDDACQEILAPFIKRLESLIQAPFNATSKHIERVFWYAEKTEWDAWNLRSIASLLKTVLDPRLPPNIDSLREHTKSRLQVVDANISENDLGLASALALMIWDQYEQEKRELAFYDFDDLLVLAYKKLSSPEPCKLRGFTWAQIDEAQDLSPIQWMILKAALAPNAHVLLLGDLAQSIYRFLGASIEVTEHEFGHSIYTLSENYRSPANLVNAANILRSTFLGDSSISTSVHPTNPTAMVLVTRRFETETRDLLIKHAYKVTRIDNINAAFLCPSNQGVTNCSDSLAAKGIDHFTVGKNDLFTKRPALDFLAFISVLHNPRNRLAWSRLFWRFGDLSKIPLAERNNYPPLLASAHLSAKLAKNGSELRDFLVPDVKHHYLAQFLNHANRTVTYFDTETTGLDPNKDSIIQLAGVKIKRGEVRKEIDLYCKTNTPLGNSVEVHGITPDILNEKGKEIESQIYHFLQFNASRPLVAHNLPFDDAMLRHHLKKHFPQAYSAYKKLPKYCTLDLARRFFPELPSHKLGWLLTHFGLEGENSHNALDDVKAGSALMAKLAETAESHLVEISEITKPYADSLQRFSDRFSTLYAQATEMIQDEVEVNIKNLIDLYFSHVEKLSNIDYDDVDKKELITKLIRHAEQSFEPAPLRDYLQVAMPFYQTAKESDLITKLDRLVVSTIHRSKGLEFDCVLIPNAVEASIPSYRIMEQCKSHSEKHAEEGRHLLKEQARLFYVAFTRAKHQVVVGSHRKQMIKGKTFDRYLTRYMNPIVAFFEKY</sequence>
<evidence type="ECO:0000313" key="17">
    <source>
        <dbReference type="Proteomes" id="UP000663555"/>
    </source>
</evidence>
<evidence type="ECO:0000313" key="16">
    <source>
        <dbReference type="EMBL" id="QSP94001.1"/>
    </source>
</evidence>
<dbReference type="Gene3D" id="1.10.486.10">
    <property type="entry name" value="PCRA, domain 4"/>
    <property type="match status" value="1"/>
</dbReference>
<dbReference type="InterPro" id="IPR036397">
    <property type="entry name" value="RNaseH_sf"/>
</dbReference>
<dbReference type="SUPFAM" id="SSF52540">
    <property type="entry name" value="P-loop containing nucleoside triphosphate hydrolases"/>
    <property type="match status" value="1"/>
</dbReference>
<dbReference type="Pfam" id="PF00929">
    <property type="entry name" value="RNase_T"/>
    <property type="match status" value="1"/>
</dbReference>
<comment type="catalytic activity">
    <reaction evidence="13">
        <text>ATP + H2O = ADP + phosphate + H(+)</text>
        <dbReference type="Rhea" id="RHEA:13065"/>
        <dbReference type="ChEBI" id="CHEBI:15377"/>
        <dbReference type="ChEBI" id="CHEBI:15378"/>
        <dbReference type="ChEBI" id="CHEBI:30616"/>
        <dbReference type="ChEBI" id="CHEBI:43474"/>
        <dbReference type="ChEBI" id="CHEBI:456216"/>
        <dbReference type="EC" id="5.6.2.4"/>
    </reaction>
</comment>
<dbReference type="EC" id="5.6.2.4" evidence="11"/>
<keyword evidence="9" id="KW-0413">Isomerase</keyword>
<proteinExistence type="inferred from homology"/>
<dbReference type="SMART" id="SM00479">
    <property type="entry name" value="EXOIII"/>
    <property type="match status" value="1"/>
</dbReference>
<evidence type="ECO:0000256" key="6">
    <source>
        <dbReference type="ARBA" id="ARBA00022839"/>
    </source>
</evidence>
<keyword evidence="5 14" id="KW-0347">Helicase</keyword>
<dbReference type="Pfam" id="PF00580">
    <property type="entry name" value="UvrD-helicase"/>
    <property type="match status" value="1"/>
</dbReference>
<dbReference type="InterPro" id="IPR027417">
    <property type="entry name" value="P-loop_NTPase"/>
</dbReference>
<evidence type="ECO:0000256" key="7">
    <source>
        <dbReference type="ARBA" id="ARBA00022840"/>
    </source>
</evidence>
<dbReference type="InterPro" id="IPR013986">
    <property type="entry name" value="DExx_box_DNA_helicase_dom_sf"/>
</dbReference>
<protein>
    <recommendedName>
        <fullName evidence="11">DNA 3'-5' helicase</fullName>
        <ecNumber evidence="11">5.6.2.4</ecNumber>
    </recommendedName>
    <alternativeName>
        <fullName evidence="12">DNA 3'-5' helicase II</fullName>
    </alternativeName>
</protein>
<keyword evidence="6" id="KW-0269">Exonuclease</keyword>
<dbReference type="Gene3D" id="3.40.50.300">
    <property type="entry name" value="P-loop containing nucleotide triphosphate hydrolases"/>
    <property type="match status" value="4"/>
</dbReference>
<dbReference type="Gene3D" id="1.10.10.160">
    <property type="match status" value="1"/>
</dbReference>
<comment type="similarity">
    <text evidence="1">Belongs to the helicase family. UvrD subfamily.</text>
</comment>
<evidence type="ECO:0000256" key="13">
    <source>
        <dbReference type="ARBA" id="ARBA00048988"/>
    </source>
</evidence>
<dbReference type="SUPFAM" id="SSF53098">
    <property type="entry name" value="Ribonuclease H-like"/>
    <property type="match status" value="1"/>
</dbReference>
<evidence type="ECO:0000256" key="14">
    <source>
        <dbReference type="PROSITE-ProRule" id="PRU00560"/>
    </source>
</evidence>
<dbReference type="Gene3D" id="3.30.420.10">
    <property type="entry name" value="Ribonuclease H-like superfamily/Ribonuclease H"/>
    <property type="match status" value="1"/>
</dbReference>
<comment type="catalytic activity">
    <reaction evidence="10">
        <text>Couples ATP hydrolysis with the unwinding of duplex DNA by translocating in the 3'-5' direction.</text>
        <dbReference type="EC" id="5.6.2.4"/>
    </reaction>
</comment>
<keyword evidence="8" id="KW-0238">DNA-binding</keyword>
<dbReference type="EMBL" id="CP071247">
    <property type="protein sequence ID" value="QSP94001.1"/>
    <property type="molecule type" value="Genomic_DNA"/>
</dbReference>
<evidence type="ECO:0000256" key="1">
    <source>
        <dbReference type="ARBA" id="ARBA00009922"/>
    </source>
</evidence>